<evidence type="ECO:0000313" key="1">
    <source>
        <dbReference type="EMBL" id="GIN58490.1"/>
    </source>
</evidence>
<sequence length="72" mass="8490">MISYQIDQFGVVHNIEQIKGEDKMSECKCCRELERRMDQLEFDVRLKEIERMQDEIGQGLDAVIEKLDELNG</sequence>
<name>A0ABQ4KKL5_9BACI</name>
<evidence type="ECO:0000313" key="2">
    <source>
        <dbReference type="Proteomes" id="UP000679950"/>
    </source>
</evidence>
<protein>
    <submittedName>
        <fullName evidence="1">Uncharacterized protein</fullName>
    </submittedName>
</protein>
<gene>
    <name evidence="1" type="ORF">J8TS2_28090</name>
</gene>
<dbReference type="RefSeq" id="WP_212966681.1">
    <property type="nucleotide sequence ID" value="NZ_BORB01000024.1"/>
</dbReference>
<accession>A0ABQ4KKL5</accession>
<reference evidence="1 2" key="1">
    <citation type="submission" date="2021-03" db="EMBL/GenBank/DDBJ databases">
        <title>Antimicrobial resistance genes in bacteria isolated from Japanese honey, and their potential for conferring macrolide and lincosamide resistance in the American foulbrood pathogen Paenibacillus larvae.</title>
        <authorList>
            <person name="Okamoto M."/>
            <person name="Kumagai M."/>
            <person name="Kanamori H."/>
            <person name="Takamatsu D."/>
        </authorList>
    </citation>
    <scope>NUCLEOTIDE SEQUENCE [LARGE SCALE GENOMIC DNA]</scope>
    <source>
        <strain evidence="1 2">J8TS2</strain>
    </source>
</reference>
<organism evidence="1 2">
    <name type="scientific">Lederbergia ruris</name>
    <dbReference type="NCBI Taxonomy" id="217495"/>
    <lineage>
        <taxon>Bacteria</taxon>
        <taxon>Bacillati</taxon>
        <taxon>Bacillota</taxon>
        <taxon>Bacilli</taxon>
        <taxon>Bacillales</taxon>
        <taxon>Bacillaceae</taxon>
        <taxon>Lederbergia</taxon>
    </lineage>
</organism>
<comment type="caution">
    <text evidence="1">The sequence shown here is derived from an EMBL/GenBank/DDBJ whole genome shotgun (WGS) entry which is preliminary data.</text>
</comment>
<dbReference type="Proteomes" id="UP000679950">
    <property type="component" value="Unassembled WGS sequence"/>
</dbReference>
<keyword evidence="2" id="KW-1185">Reference proteome</keyword>
<proteinExistence type="predicted"/>
<dbReference type="EMBL" id="BORB01000024">
    <property type="protein sequence ID" value="GIN58490.1"/>
    <property type="molecule type" value="Genomic_DNA"/>
</dbReference>